<evidence type="ECO:0000256" key="2">
    <source>
        <dbReference type="ARBA" id="ARBA00012224"/>
    </source>
</evidence>
<feature type="domain" description="Aminotransferase class I/classII large" evidence="6">
    <location>
        <begin position="30"/>
        <end position="382"/>
    </location>
</feature>
<dbReference type="EMBL" id="JBHSED010000035">
    <property type="protein sequence ID" value="MFC4305007.1"/>
    <property type="molecule type" value="Genomic_DNA"/>
</dbReference>
<evidence type="ECO:0000256" key="5">
    <source>
        <dbReference type="ARBA" id="ARBA00037974"/>
    </source>
</evidence>
<proteinExistence type="inferred from homology"/>
<dbReference type="GO" id="GO:0047804">
    <property type="term" value="F:cysteine-S-conjugate beta-lyase activity"/>
    <property type="evidence" value="ECO:0007669"/>
    <property type="project" value="UniProtKB-EC"/>
</dbReference>
<comment type="cofactor">
    <cofactor evidence="1">
        <name>pyridoxal 5'-phosphate</name>
        <dbReference type="ChEBI" id="CHEBI:597326"/>
    </cofactor>
</comment>
<keyword evidence="4 7" id="KW-0456">Lyase</keyword>
<sequence>MKYDFDRIIDRTGTASYKWDQSEKLFGRPDIVPLWVADMDFEAPREVVEAVTRRAEQGIYGYTVRTQAYYDAITGWLSRRHHWQIKQEWITSSPGVVPALSLMVLAFTEPGDGIILQSPVYYPFYDVIRMNGRTVVNNPLLLKEGRYEMDYELLEKQAREGAKMLLLCSPHNPGGRVWTREELERVAEICNKYGVLVVADEIHQDLVFSGHKHTPYASLTEASAQNSVTCIAPSKTFNLAGLQSAIVVVPNADIRSKYNALLKTLSIHMEAYFGLTATETSYTHGDEWLDQLLVYLEGNLRALTEFAEKHLPGVKVMQPEGTYLVWMDCTAISDKPQQLKKLMFEEAGVAFSEGSVFGEQGAGYLRVNLACPRALLLEALEKFAEAARSFEPARASE</sequence>
<keyword evidence="3" id="KW-0663">Pyridoxal phosphate</keyword>
<dbReference type="InterPro" id="IPR027619">
    <property type="entry name" value="C-S_lyase_PatB-like"/>
</dbReference>
<dbReference type="InterPro" id="IPR015422">
    <property type="entry name" value="PyrdxlP-dep_Trfase_small"/>
</dbReference>
<dbReference type="Gene3D" id="3.90.1150.10">
    <property type="entry name" value="Aspartate Aminotransferase, domain 1"/>
    <property type="match status" value="1"/>
</dbReference>
<keyword evidence="8" id="KW-1185">Reference proteome</keyword>
<dbReference type="NCBIfam" id="TIGR04350">
    <property type="entry name" value="C_S_lyase_PatB"/>
    <property type="match status" value="1"/>
</dbReference>
<dbReference type="PANTHER" id="PTHR43525:SF1">
    <property type="entry name" value="PROTEIN MALY"/>
    <property type="match status" value="1"/>
</dbReference>
<dbReference type="InterPro" id="IPR051798">
    <property type="entry name" value="Class-II_PLP-Dep_Aminotrans"/>
</dbReference>
<dbReference type="Gene3D" id="3.40.640.10">
    <property type="entry name" value="Type I PLP-dependent aspartate aminotransferase-like (Major domain)"/>
    <property type="match status" value="1"/>
</dbReference>
<protein>
    <recommendedName>
        <fullName evidence="2">cysteine-S-conjugate beta-lyase</fullName>
        <ecNumber evidence="2">4.4.1.13</ecNumber>
    </recommendedName>
</protein>
<evidence type="ECO:0000313" key="8">
    <source>
        <dbReference type="Proteomes" id="UP001595755"/>
    </source>
</evidence>
<dbReference type="SUPFAM" id="SSF53383">
    <property type="entry name" value="PLP-dependent transferases"/>
    <property type="match status" value="1"/>
</dbReference>
<dbReference type="Pfam" id="PF00155">
    <property type="entry name" value="Aminotran_1_2"/>
    <property type="match status" value="1"/>
</dbReference>
<evidence type="ECO:0000256" key="1">
    <source>
        <dbReference type="ARBA" id="ARBA00001933"/>
    </source>
</evidence>
<reference evidence="8" key="1">
    <citation type="journal article" date="2019" name="Int. J. Syst. Evol. Microbiol.">
        <title>The Global Catalogue of Microorganisms (GCM) 10K type strain sequencing project: providing services to taxonomists for standard genome sequencing and annotation.</title>
        <authorList>
            <consortium name="The Broad Institute Genomics Platform"/>
            <consortium name="The Broad Institute Genome Sequencing Center for Infectious Disease"/>
            <person name="Wu L."/>
            <person name="Ma J."/>
        </authorList>
    </citation>
    <scope>NUCLEOTIDE SEQUENCE [LARGE SCALE GENOMIC DNA]</scope>
    <source>
        <strain evidence="8">CGMCC 4.1641</strain>
    </source>
</reference>
<dbReference type="Proteomes" id="UP001595755">
    <property type="component" value="Unassembled WGS sequence"/>
</dbReference>
<dbReference type="PANTHER" id="PTHR43525">
    <property type="entry name" value="PROTEIN MALY"/>
    <property type="match status" value="1"/>
</dbReference>
<name>A0ABV8SDS1_9BACL</name>
<comment type="caution">
    <text evidence="7">The sequence shown here is derived from an EMBL/GenBank/DDBJ whole genome shotgun (WGS) entry which is preliminary data.</text>
</comment>
<evidence type="ECO:0000256" key="4">
    <source>
        <dbReference type="ARBA" id="ARBA00023239"/>
    </source>
</evidence>
<dbReference type="InterPro" id="IPR004839">
    <property type="entry name" value="Aminotransferase_I/II_large"/>
</dbReference>
<gene>
    <name evidence="7" type="ORF">ACFO1S_16365</name>
</gene>
<accession>A0ABV8SDS1</accession>
<dbReference type="EC" id="4.4.1.13" evidence="2"/>
<dbReference type="InterPro" id="IPR015424">
    <property type="entry name" value="PyrdxlP-dep_Trfase"/>
</dbReference>
<organism evidence="7 8">
    <name type="scientific">Cohnella boryungensis</name>
    <dbReference type="NCBI Taxonomy" id="768479"/>
    <lineage>
        <taxon>Bacteria</taxon>
        <taxon>Bacillati</taxon>
        <taxon>Bacillota</taxon>
        <taxon>Bacilli</taxon>
        <taxon>Bacillales</taxon>
        <taxon>Paenibacillaceae</taxon>
        <taxon>Cohnella</taxon>
    </lineage>
</organism>
<evidence type="ECO:0000313" key="7">
    <source>
        <dbReference type="EMBL" id="MFC4305007.1"/>
    </source>
</evidence>
<evidence type="ECO:0000259" key="6">
    <source>
        <dbReference type="Pfam" id="PF00155"/>
    </source>
</evidence>
<dbReference type="CDD" id="cd00609">
    <property type="entry name" value="AAT_like"/>
    <property type="match status" value="1"/>
</dbReference>
<evidence type="ECO:0000256" key="3">
    <source>
        <dbReference type="ARBA" id="ARBA00022898"/>
    </source>
</evidence>
<dbReference type="InterPro" id="IPR015421">
    <property type="entry name" value="PyrdxlP-dep_Trfase_major"/>
</dbReference>
<dbReference type="RefSeq" id="WP_204603540.1">
    <property type="nucleotide sequence ID" value="NZ_JBHSED010000035.1"/>
</dbReference>
<comment type="similarity">
    <text evidence="5">Belongs to the class-II pyridoxal-phosphate-dependent aminotransferase family. MalY/PatB cystathionine beta-lyase subfamily.</text>
</comment>